<evidence type="ECO:0000313" key="3">
    <source>
        <dbReference type="EMBL" id="RDW58261.1"/>
    </source>
</evidence>
<evidence type="ECO:0000256" key="1">
    <source>
        <dbReference type="ARBA" id="ARBA00022801"/>
    </source>
</evidence>
<dbReference type="GO" id="GO:0005634">
    <property type="term" value="C:nucleus"/>
    <property type="evidence" value="ECO:0007669"/>
    <property type="project" value="TreeGrafter"/>
</dbReference>
<dbReference type="GO" id="GO:0019748">
    <property type="term" value="P:secondary metabolic process"/>
    <property type="evidence" value="ECO:0007669"/>
    <property type="project" value="TreeGrafter"/>
</dbReference>
<dbReference type="InterPro" id="IPR029058">
    <property type="entry name" value="AB_hydrolase_fold"/>
</dbReference>
<accession>A0A3D8Q8X2</accession>
<dbReference type="EMBL" id="PDLM01000018">
    <property type="protein sequence ID" value="RDW58261.1"/>
    <property type="molecule type" value="Genomic_DNA"/>
</dbReference>
<dbReference type="GO" id="GO:0005737">
    <property type="term" value="C:cytoplasm"/>
    <property type="evidence" value="ECO:0007669"/>
    <property type="project" value="TreeGrafter"/>
</dbReference>
<dbReference type="SUPFAM" id="SSF53474">
    <property type="entry name" value="alpha/beta-Hydrolases"/>
    <property type="match status" value="1"/>
</dbReference>
<dbReference type="PANTHER" id="PTHR48070">
    <property type="entry name" value="ESTERASE OVCA2"/>
    <property type="match status" value="1"/>
</dbReference>
<protein>
    <recommendedName>
        <fullName evidence="2">Serine hydrolase domain-containing protein</fullName>
    </recommendedName>
</protein>
<dbReference type="Proteomes" id="UP000256645">
    <property type="component" value="Unassembled WGS sequence"/>
</dbReference>
<keyword evidence="1" id="KW-0378">Hydrolase</keyword>
<dbReference type="InterPro" id="IPR050593">
    <property type="entry name" value="LovG"/>
</dbReference>
<reference evidence="3 4" key="1">
    <citation type="journal article" date="2018" name="IMA Fungus">
        <title>IMA Genome-F 9: Draft genome sequence of Annulohypoxylon stygium, Aspergillus mulundensis, Berkeleyomyces basicola (syn. Thielaviopsis basicola), Ceratocystis smalleyi, two Cercospora beticola strains, Coleophoma cylindrospora, Fusarium fracticaudum, Phialophora cf. hyalina, and Morchella septimelata.</title>
        <authorList>
            <person name="Wingfield B.D."/>
            <person name="Bills G.F."/>
            <person name="Dong Y."/>
            <person name="Huang W."/>
            <person name="Nel W.J."/>
            <person name="Swalarsk-Parry B.S."/>
            <person name="Vaghefi N."/>
            <person name="Wilken P.M."/>
            <person name="An Z."/>
            <person name="de Beer Z.W."/>
            <person name="De Vos L."/>
            <person name="Chen L."/>
            <person name="Duong T.A."/>
            <person name="Gao Y."/>
            <person name="Hammerbacher A."/>
            <person name="Kikkert J.R."/>
            <person name="Li Y."/>
            <person name="Li H."/>
            <person name="Li K."/>
            <person name="Li Q."/>
            <person name="Liu X."/>
            <person name="Ma X."/>
            <person name="Naidoo K."/>
            <person name="Pethybridge S.J."/>
            <person name="Sun J."/>
            <person name="Steenkamp E.T."/>
            <person name="van der Nest M.A."/>
            <person name="van Wyk S."/>
            <person name="Wingfield M.J."/>
            <person name="Xiong C."/>
            <person name="Yue Q."/>
            <person name="Zhang X."/>
        </authorList>
    </citation>
    <scope>NUCLEOTIDE SEQUENCE [LARGE SCALE GENOMIC DNA]</scope>
    <source>
        <strain evidence="3 4">BP6252</strain>
    </source>
</reference>
<evidence type="ECO:0000313" key="4">
    <source>
        <dbReference type="Proteomes" id="UP000256645"/>
    </source>
</evidence>
<keyword evidence="4" id="KW-1185">Reference proteome</keyword>
<dbReference type="PANTHER" id="PTHR48070:SF7">
    <property type="entry name" value="SERINE HYDROLASE FSH DOMAIN-CONTAINING PROTEIN-RELATED"/>
    <property type="match status" value="1"/>
</dbReference>
<dbReference type="GO" id="GO:0016787">
    <property type="term" value="F:hydrolase activity"/>
    <property type="evidence" value="ECO:0007669"/>
    <property type="project" value="UniProtKB-KW"/>
</dbReference>
<gene>
    <name evidence="3" type="ORF">BP6252_13672</name>
</gene>
<dbReference type="Gene3D" id="3.40.50.1820">
    <property type="entry name" value="alpha/beta hydrolase"/>
    <property type="match status" value="1"/>
</dbReference>
<dbReference type="InterPro" id="IPR005645">
    <property type="entry name" value="FSH-like_dom"/>
</dbReference>
<organism evidence="3 4">
    <name type="scientific">Coleophoma cylindrospora</name>
    <dbReference type="NCBI Taxonomy" id="1849047"/>
    <lineage>
        <taxon>Eukaryota</taxon>
        <taxon>Fungi</taxon>
        <taxon>Dikarya</taxon>
        <taxon>Ascomycota</taxon>
        <taxon>Pezizomycotina</taxon>
        <taxon>Leotiomycetes</taxon>
        <taxon>Helotiales</taxon>
        <taxon>Dermateaceae</taxon>
        <taxon>Coleophoma</taxon>
    </lineage>
</organism>
<sequence length="217" mass="24074">MYEHMTLESIKDGHQWLAKYIQENGPYDAVMGFSQGCSLASSFLIAYRSDNPHTAPPFKAAIFICGGIPVDVLSSYGIDVTQEALDWDRSSKIDLMNQASSEAILRDGKNRWGPRFSSYDNLETAYSQEGINSSKSTMVFGIDVAKIPKEMKIPIPTVHIFGSRDPRFPASLTLAQFCDERLRRLFDHGGGHEVPRTTNCSTALADSVQWCAKMVGL</sequence>
<name>A0A3D8Q8X2_9HELO</name>
<feature type="domain" description="Serine hydrolase" evidence="2">
    <location>
        <begin position="7"/>
        <end position="200"/>
    </location>
</feature>
<dbReference type="Pfam" id="PF03959">
    <property type="entry name" value="FSH1"/>
    <property type="match status" value="1"/>
</dbReference>
<dbReference type="AlphaFoldDB" id="A0A3D8Q8X2"/>
<dbReference type="STRING" id="1849047.A0A3D8Q8X2"/>
<dbReference type="OrthoDB" id="2094269at2759"/>
<comment type="caution">
    <text evidence="3">The sequence shown here is derived from an EMBL/GenBank/DDBJ whole genome shotgun (WGS) entry which is preliminary data.</text>
</comment>
<evidence type="ECO:0000259" key="2">
    <source>
        <dbReference type="Pfam" id="PF03959"/>
    </source>
</evidence>
<proteinExistence type="predicted"/>